<dbReference type="InterPro" id="IPR041049">
    <property type="entry name" value="DUF5615"/>
</dbReference>
<dbReference type="EMBL" id="CP001344">
    <property type="protein sequence ID" value="ACL43710.1"/>
    <property type="molecule type" value="Genomic_DNA"/>
</dbReference>
<evidence type="ECO:0000313" key="2">
    <source>
        <dbReference type="EMBL" id="ACL43710.1"/>
    </source>
</evidence>
<dbReference type="KEGG" id="cyn:Cyan7425_1333"/>
<protein>
    <recommendedName>
        <fullName evidence="1">DUF5615 domain-containing protein</fullName>
    </recommendedName>
</protein>
<name>B8HNH9_CYAP4</name>
<gene>
    <name evidence="2" type="ordered locus">Cyan7425_1333</name>
</gene>
<reference evidence="2" key="1">
    <citation type="submission" date="2009-01" db="EMBL/GenBank/DDBJ databases">
        <title>Complete sequence of chromosome Cyanothece sp. PCC 7425.</title>
        <authorList>
            <consortium name="US DOE Joint Genome Institute"/>
            <person name="Lucas S."/>
            <person name="Copeland A."/>
            <person name="Lapidus A."/>
            <person name="Glavina del Rio T."/>
            <person name="Dalin E."/>
            <person name="Tice H."/>
            <person name="Bruce D."/>
            <person name="Goodwin L."/>
            <person name="Pitluck S."/>
            <person name="Sims D."/>
            <person name="Meineke L."/>
            <person name="Brettin T."/>
            <person name="Detter J.C."/>
            <person name="Han C."/>
            <person name="Larimer F."/>
            <person name="Land M."/>
            <person name="Hauser L."/>
            <person name="Kyrpides N."/>
            <person name="Ovchinnikova G."/>
            <person name="Liberton M."/>
            <person name="Stoeckel J."/>
            <person name="Banerjee A."/>
            <person name="Singh A."/>
            <person name="Page L."/>
            <person name="Sato H."/>
            <person name="Zhao L."/>
            <person name="Sherman L."/>
            <person name="Pakrasi H."/>
            <person name="Richardson P."/>
        </authorList>
    </citation>
    <scope>NUCLEOTIDE SEQUENCE</scope>
    <source>
        <strain evidence="2">PCC 7425</strain>
    </source>
</reference>
<dbReference type="AlphaFoldDB" id="B8HNH9"/>
<dbReference type="STRING" id="395961.Cyan7425_1333"/>
<feature type="domain" description="DUF5615" evidence="1">
    <location>
        <begin position="4"/>
        <end position="107"/>
    </location>
</feature>
<dbReference type="HOGENOM" id="CLU_166921_0_0_3"/>
<organism evidence="2">
    <name type="scientific">Cyanothece sp. (strain PCC 7425 / ATCC 29141)</name>
    <dbReference type="NCBI Taxonomy" id="395961"/>
    <lineage>
        <taxon>Bacteria</taxon>
        <taxon>Bacillati</taxon>
        <taxon>Cyanobacteriota</taxon>
        <taxon>Cyanophyceae</taxon>
        <taxon>Gomontiellales</taxon>
        <taxon>Cyanothecaceae</taxon>
        <taxon>Cyanothece</taxon>
    </lineage>
</organism>
<dbReference type="eggNOG" id="COG4634">
    <property type="taxonomic scope" value="Bacteria"/>
</dbReference>
<sequence>MKVRFLIDENLPPRLKTSLLRLNPDIDVVRVGEPEAPPYGTPDAEVLCYLETSQRLLVTDNRTSMPGHLTNHWSQTRHIWGLLWVRPRTPVSRLAQDLLLVWEASEAEEWLDCLDWIPF</sequence>
<evidence type="ECO:0000259" key="1">
    <source>
        <dbReference type="Pfam" id="PF18480"/>
    </source>
</evidence>
<accession>B8HNH9</accession>
<dbReference type="Pfam" id="PF18480">
    <property type="entry name" value="DUF5615"/>
    <property type="match status" value="1"/>
</dbReference>
<proteinExistence type="predicted"/>